<dbReference type="SUPFAM" id="SSF52058">
    <property type="entry name" value="L domain-like"/>
    <property type="match status" value="1"/>
</dbReference>
<dbReference type="InterPro" id="IPR006311">
    <property type="entry name" value="TAT_signal"/>
</dbReference>
<sequence>MALCVRRLVLAATLAAVVALLLCTSSAPVARAAGLNDFTAEQRTNTLAVLQAFGRAIPELGKKWTGANFCSWDFIKCTPSGVNVSFQVSWFAGTLPEMPLGIIYRHVMIRSLQCYLRGELVGTLPASWSRLQGLTSLMFWGCGVSGTLPASWSAMKSLTSLRIEFCRSITGTLPPEWASMPRLETLWLRQLPLRSTLPPEWSSLTSLSILNLEGTDVFGSLPPEWSGMSNAEFLLLERCDLSGCLPPEWSAMPRLRLVALSGNHFAGCVPDSWAQKVSLEVSIEDKHTGNNCIAATPTPAPERECEVDGCEVCEGDSAARCSRCGADYFLTDERMCLVYCDGGVAAATSGVAAAAVVCMAVLLSVGLAA</sequence>
<name>A0A504XZA7_LEIDO</name>
<feature type="signal peptide" evidence="3">
    <location>
        <begin position="1"/>
        <end position="19"/>
    </location>
</feature>
<evidence type="ECO:0000256" key="2">
    <source>
        <dbReference type="SAM" id="Phobius"/>
    </source>
</evidence>
<keyword evidence="1 3" id="KW-0732">Signal</keyword>
<keyword evidence="2" id="KW-1133">Transmembrane helix</keyword>
<evidence type="ECO:0000256" key="3">
    <source>
        <dbReference type="SAM" id="SignalP"/>
    </source>
</evidence>
<evidence type="ECO:0000313" key="4">
    <source>
        <dbReference type="EMBL" id="TPP54492.1"/>
    </source>
</evidence>
<dbReference type="InterPro" id="IPR032675">
    <property type="entry name" value="LRR_dom_sf"/>
</dbReference>
<accession>A0A504XZA7</accession>
<dbReference type="VEuPathDB" id="TriTrypDB:LDHU3_12.1200"/>
<dbReference type="PROSITE" id="PS51318">
    <property type="entry name" value="TAT"/>
    <property type="match status" value="1"/>
</dbReference>
<dbReference type="Proteomes" id="UP000318821">
    <property type="component" value="Unassembled WGS sequence"/>
</dbReference>
<organism evidence="4 5">
    <name type="scientific">Leishmania donovani</name>
    <dbReference type="NCBI Taxonomy" id="5661"/>
    <lineage>
        <taxon>Eukaryota</taxon>
        <taxon>Discoba</taxon>
        <taxon>Euglenozoa</taxon>
        <taxon>Kinetoplastea</taxon>
        <taxon>Metakinetoplastina</taxon>
        <taxon>Trypanosomatida</taxon>
        <taxon>Trypanosomatidae</taxon>
        <taxon>Leishmaniinae</taxon>
        <taxon>Leishmania</taxon>
    </lineage>
</organism>
<proteinExistence type="predicted"/>
<dbReference type="AlphaFoldDB" id="A0A504XZA7"/>
<feature type="transmembrane region" description="Helical" evidence="2">
    <location>
        <begin position="344"/>
        <end position="368"/>
    </location>
</feature>
<feature type="chain" id="PRO_5021397760" description="Surface antigen protein 2" evidence="3">
    <location>
        <begin position="20"/>
        <end position="369"/>
    </location>
</feature>
<dbReference type="Gene3D" id="3.80.10.10">
    <property type="entry name" value="Ribonuclease Inhibitor"/>
    <property type="match status" value="2"/>
</dbReference>
<dbReference type="VEuPathDB" id="TriTrypDB:LDHU3_12.1260"/>
<comment type="caution">
    <text evidence="4">The sequence shown here is derived from an EMBL/GenBank/DDBJ whole genome shotgun (WGS) entry which is preliminary data.</text>
</comment>
<dbReference type="EMBL" id="RHLD01000044">
    <property type="protein sequence ID" value="TPP54492.1"/>
    <property type="molecule type" value="Genomic_DNA"/>
</dbReference>
<dbReference type="VEuPathDB" id="TriTrypDB:LdCL_120013800"/>
<keyword evidence="2" id="KW-0812">Transmembrane</keyword>
<evidence type="ECO:0000256" key="1">
    <source>
        <dbReference type="ARBA" id="ARBA00022729"/>
    </source>
</evidence>
<reference evidence="5" key="1">
    <citation type="submission" date="2019-02" db="EMBL/GenBank/DDBJ databases">
        <title>FDA dAtabase for Regulatory Grade micrObial Sequences (FDA-ARGOS): Supporting development and validation of Infectious Disease Dx tests.</title>
        <authorList>
            <person name="Duncan R."/>
            <person name="Fisher C."/>
            <person name="Tallon L."/>
            <person name="Sadzewicz L."/>
            <person name="Sengamalay N."/>
            <person name="Ott S."/>
            <person name="Godinez A."/>
            <person name="Nagaraj S."/>
            <person name="Vavikolanu K."/>
            <person name="Vyas G."/>
            <person name="Nadendla S."/>
            <person name="Aluvathingal J."/>
            <person name="Sichtig H."/>
        </authorList>
    </citation>
    <scope>NUCLEOTIDE SEQUENCE [LARGE SCALE GENOMIC DNA]</scope>
    <source>
        <strain evidence="5">FDAARGOS_360</strain>
    </source>
</reference>
<evidence type="ECO:0008006" key="6">
    <source>
        <dbReference type="Google" id="ProtNLM"/>
    </source>
</evidence>
<keyword evidence="2" id="KW-0472">Membrane</keyword>
<evidence type="ECO:0000313" key="5">
    <source>
        <dbReference type="Proteomes" id="UP000318821"/>
    </source>
</evidence>
<protein>
    <recommendedName>
        <fullName evidence="6">Surface antigen protein 2</fullName>
    </recommendedName>
</protein>
<gene>
    <name evidence="4" type="ORF">CGC20_24610</name>
</gene>
<dbReference type="PANTHER" id="PTHR47988">
    <property type="entry name" value="SOMATIC EMBRYOGENESIS RECEPTOR KINASE 1"/>
    <property type="match status" value="1"/>
</dbReference>